<dbReference type="PANTHER" id="PTHR38646">
    <property type="entry name" value="YALI0F00814P"/>
    <property type="match status" value="1"/>
</dbReference>
<dbReference type="Proteomes" id="UP000726737">
    <property type="component" value="Unassembled WGS sequence"/>
</dbReference>
<proteinExistence type="predicted"/>
<keyword evidence="1" id="KW-0472">Membrane</keyword>
<organism evidence="2 3">
    <name type="scientific">Mortierella polycephala</name>
    <dbReference type="NCBI Taxonomy" id="41804"/>
    <lineage>
        <taxon>Eukaryota</taxon>
        <taxon>Fungi</taxon>
        <taxon>Fungi incertae sedis</taxon>
        <taxon>Mucoromycota</taxon>
        <taxon>Mortierellomycotina</taxon>
        <taxon>Mortierellomycetes</taxon>
        <taxon>Mortierellales</taxon>
        <taxon>Mortierellaceae</taxon>
        <taxon>Mortierella</taxon>
    </lineage>
</organism>
<dbReference type="AlphaFoldDB" id="A0A9P6TW55"/>
<keyword evidence="1" id="KW-0812">Transmembrane</keyword>
<accession>A0A9P6TW55</accession>
<evidence type="ECO:0000256" key="1">
    <source>
        <dbReference type="SAM" id="Phobius"/>
    </source>
</evidence>
<keyword evidence="1" id="KW-1133">Transmembrane helix</keyword>
<keyword evidence="3" id="KW-1185">Reference proteome</keyword>
<gene>
    <name evidence="2" type="ORF">BG011_008941</name>
</gene>
<evidence type="ECO:0000313" key="2">
    <source>
        <dbReference type="EMBL" id="KAG0249777.1"/>
    </source>
</evidence>
<feature type="transmembrane region" description="Helical" evidence="1">
    <location>
        <begin position="67"/>
        <end position="88"/>
    </location>
</feature>
<sequence>MDKVNQHLLGPRKHRLYRGHRAKSLSITEEELVEIRARERTFDGAYWRTAMKSFSAGMIIIRLFAHVFYKIGIIFVAFGMAILGISILRRRAAGDVFDQRAPFVTSGFWVMMTTLVSTVTYGIMFVMIMSL</sequence>
<evidence type="ECO:0000313" key="3">
    <source>
        <dbReference type="Proteomes" id="UP000726737"/>
    </source>
</evidence>
<comment type="caution">
    <text evidence="2">The sequence shown here is derived from an EMBL/GenBank/DDBJ whole genome shotgun (WGS) entry which is preliminary data.</text>
</comment>
<name>A0A9P6TW55_9FUNG</name>
<protein>
    <recommendedName>
        <fullName evidence="4">DUF202 domain-containing protein</fullName>
    </recommendedName>
</protein>
<evidence type="ECO:0008006" key="4">
    <source>
        <dbReference type="Google" id="ProtNLM"/>
    </source>
</evidence>
<dbReference type="OrthoDB" id="2555434at2759"/>
<feature type="transmembrane region" description="Helical" evidence="1">
    <location>
        <begin position="108"/>
        <end position="128"/>
    </location>
</feature>
<reference evidence="2" key="1">
    <citation type="journal article" date="2020" name="Fungal Divers.">
        <title>Resolving the Mortierellaceae phylogeny through synthesis of multi-gene phylogenetics and phylogenomics.</title>
        <authorList>
            <person name="Vandepol N."/>
            <person name="Liber J."/>
            <person name="Desiro A."/>
            <person name="Na H."/>
            <person name="Kennedy M."/>
            <person name="Barry K."/>
            <person name="Grigoriev I.V."/>
            <person name="Miller A.N."/>
            <person name="O'Donnell K."/>
            <person name="Stajich J.E."/>
            <person name="Bonito G."/>
        </authorList>
    </citation>
    <scope>NUCLEOTIDE SEQUENCE</scope>
    <source>
        <strain evidence="2">KOD948</strain>
    </source>
</reference>
<dbReference type="PANTHER" id="PTHR38646:SF1">
    <property type="entry name" value="DUF202 DOMAIN-CONTAINING PROTEIN"/>
    <property type="match status" value="1"/>
</dbReference>
<dbReference type="EMBL" id="JAAAJA010000769">
    <property type="protein sequence ID" value="KAG0249777.1"/>
    <property type="molecule type" value="Genomic_DNA"/>
</dbReference>